<protein>
    <submittedName>
        <fullName evidence="1">Uncharacterized protein</fullName>
    </submittedName>
</protein>
<comment type="caution">
    <text evidence="1">The sequence shown here is derived from an EMBL/GenBank/DDBJ whole genome shotgun (WGS) entry which is preliminary data.</text>
</comment>
<proteinExistence type="predicted"/>
<organism evidence="1">
    <name type="scientific">Medicago truncatula</name>
    <name type="common">Barrel medic</name>
    <name type="synonym">Medicago tribuloides</name>
    <dbReference type="NCBI Taxonomy" id="3880"/>
    <lineage>
        <taxon>Eukaryota</taxon>
        <taxon>Viridiplantae</taxon>
        <taxon>Streptophyta</taxon>
        <taxon>Embryophyta</taxon>
        <taxon>Tracheophyta</taxon>
        <taxon>Spermatophyta</taxon>
        <taxon>Magnoliopsida</taxon>
        <taxon>eudicotyledons</taxon>
        <taxon>Gunneridae</taxon>
        <taxon>Pentapetalae</taxon>
        <taxon>rosids</taxon>
        <taxon>fabids</taxon>
        <taxon>Fabales</taxon>
        <taxon>Fabaceae</taxon>
        <taxon>Papilionoideae</taxon>
        <taxon>50 kb inversion clade</taxon>
        <taxon>NPAAA clade</taxon>
        <taxon>Hologalegina</taxon>
        <taxon>IRL clade</taxon>
        <taxon>Trifolieae</taxon>
        <taxon>Medicago</taxon>
    </lineage>
</organism>
<reference evidence="1" key="1">
    <citation type="journal article" date="2018" name="Nat. Plants">
        <title>Whole-genome landscape of Medicago truncatula symbiotic genes.</title>
        <authorList>
            <person name="Pecrix Y."/>
            <person name="Gamas P."/>
            <person name="Carrere S."/>
        </authorList>
    </citation>
    <scope>NUCLEOTIDE SEQUENCE</scope>
    <source>
        <tissue evidence="1">Leaves</tissue>
    </source>
</reference>
<dbReference type="EMBL" id="PSQE01000005">
    <property type="protein sequence ID" value="RHN53344.1"/>
    <property type="molecule type" value="Genomic_DNA"/>
</dbReference>
<evidence type="ECO:0000313" key="1">
    <source>
        <dbReference type="EMBL" id="RHN53344.1"/>
    </source>
</evidence>
<gene>
    <name evidence="1" type="ORF">MtrunA17_Chr5g0394881</name>
</gene>
<sequence length="67" mass="7929">MNANKKFSIKTMNLILQNYNLSYVVIRGLFPLPNCERYVCTFGSICNWKRTNLDGLFERYITTYIKP</sequence>
<name>A0A396HNA5_MEDTR</name>
<accession>A0A396HNA5</accession>
<dbReference type="AlphaFoldDB" id="A0A396HNA5"/>
<dbReference type="Gramene" id="rna28243">
    <property type="protein sequence ID" value="RHN53344.1"/>
    <property type="gene ID" value="gene28243"/>
</dbReference>
<dbReference type="Proteomes" id="UP000265566">
    <property type="component" value="Chromosome 5"/>
</dbReference>